<evidence type="ECO:0000313" key="6">
    <source>
        <dbReference type="EMBL" id="HHJ52429.1"/>
    </source>
</evidence>
<dbReference type="InterPro" id="IPR036156">
    <property type="entry name" value="Beta-gal/glucu_dom_sf"/>
</dbReference>
<dbReference type="Proteomes" id="UP000886124">
    <property type="component" value="Unassembled WGS sequence"/>
</dbReference>
<dbReference type="InterPro" id="IPR051913">
    <property type="entry name" value="GH2_Domain-Containing"/>
</dbReference>
<comment type="caution">
    <text evidence="6">The sequence shown here is derived from an EMBL/GenBank/DDBJ whole genome shotgun (WGS) entry which is preliminary data.</text>
</comment>
<protein>
    <recommendedName>
        <fullName evidence="7">Glycoside hydrolase family 2</fullName>
    </recommendedName>
</protein>
<proteinExistence type="inferred from homology"/>
<dbReference type="PANTHER" id="PTHR42732">
    <property type="entry name" value="BETA-GALACTOSIDASE"/>
    <property type="match status" value="1"/>
</dbReference>
<accession>A0A7V5PNM5</accession>
<dbReference type="InterPro" id="IPR013783">
    <property type="entry name" value="Ig-like_fold"/>
</dbReference>
<evidence type="ECO:0000256" key="2">
    <source>
        <dbReference type="ARBA" id="ARBA00022801"/>
    </source>
</evidence>
<comment type="similarity">
    <text evidence="1">Belongs to the glycosyl hydrolase 2 family.</text>
</comment>
<dbReference type="SUPFAM" id="SSF49785">
    <property type="entry name" value="Galactose-binding domain-like"/>
    <property type="match status" value="1"/>
</dbReference>
<dbReference type="InterPro" id="IPR054593">
    <property type="entry name" value="Beta-mannosidase-like_N2"/>
</dbReference>
<keyword evidence="3" id="KW-0326">Glycosidase</keyword>
<evidence type="ECO:0000259" key="4">
    <source>
        <dbReference type="Pfam" id="PF00703"/>
    </source>
</evidence>
<evidence type="ECO:0008006" key="7">
    <source>
        <dbReference type="Google" id="ProtNLM"/>
    </source>
</evidence>
<dbReference type="Gene3D" id="3.20.20.80">
    <property type="entry name" value="Glycosidases"/>
    <property type="match status" value="1"/>
</dbReference>
<dbReference type="AlphaFoldDB" id="A0A7V5PNM5"/>
<dbReference type="Gene3D" id="2.60.40.10">
    <property type="entry name" value="Immunoglobulins"/>
    <property type="match status" value="1"/>
</dbReference>
<organism evidence="6">
    <name type="scientific">Caldithrix abyssi</name>
    <dbReference type="NCBI Taxonomy" id="187145"/>
    <lineage>
        <taxon>Bacteria</taxon>
        <taxon>Pseudomonadati</taxon>
        <taxon>Calditrichota</taxon>
        <taxon>Calditrichia</taxon>
        <taxon>Calditrichales</taxon>
        <taxon>Calditrichaceae</taxon>
        <taxon>Caldithrix</taxon>
    </lineage>
</organism>
<feature type="domain" description="Glycoside hydrolase family 2 immunoglobulin-like beta-sandwich" evidence="4">
    <location>
        <begin position="152"/>
        <end position="257"/>
    </location>
</feature>
<dbReference type="SUPFAM" id="SSF49303">
    <property type="entry name" value="beta-Galactosidase/glucuronidase domain"/>
    <property type="match status" value="1"/>
</dbReference>
<dbReference type="InterPro" id="IPR008979">
    <property type="entry name" value="Galactose-bd-like_sf"/>
</dbReference>
<dbReference type="PANTHER" id="PTHR42732:SF1">
    <property type="entry name" value="BETA-MANNOSIDASE"/>
    <property type="match status" value="1"/>
</dbReference>
<sequence>MWQKLMLNGSWDIEPGDEKPDKFFHQITVPSLVDCAEPPFEWENFNYFWYHKPFNLSALNEHARVFLHLEQVQFGTQVHVNHMNVGGDIPCYTSQVFDLTPGIRKGENHLHIRVGRKENLPPESAVGNDFEKPSFIPGIWGDAYIEIAGPVTIEWIRIIPNIHTGTIQLRVDLKNWAYQHINATLSISIKEKKSGKQIQTIQIDVRIEKALLTKELTINMGEFELWAPENPFLYQVETDIWIGENRSHKMVKAFGMREFQIKGRHFCLNGKRVVLKGSNIAFHRLLSDPHRNRLPWNETWIRKVLVDIPRKYNLVFFRIHNGHAYNRWYDIADEHGIILQDEWMSWPPTGTKEQIKKEFTD</sequence>
<dbReference type="EMBL" id="DROD01000303">
    <property type="protein sequence ID" value="HHJ52429.1"/>
    <property type="molecule type" value="Genomic_DNA"/>
</dbReference>
<keyword evidence="2" id="KW-0378">Hydrolase</keyword>
<evidence type="ECO:0000256" key="3">
    <source>
        <dbReference type="ARBA" id="ARBA00023295"/>
    </source>
</evidence>
<dbReference type="Gene3D" id="2.60.120.260">
    <property type="entry name" value="Galactose-binding domain-like"/>
    <property type="match status" value="1"/>
</dbReference>
<dbReference type="Pfam" id="PF22666">
    <property type="entry name" value="Glyco_hydro_2_N2"/>
    <property type="match status" value="1"/>
</dbReference>
<evidence type="ECO:0000256" key="1">
    <source>
        <dbReference type="ARBA" id="ARBA00007401"/>
    </source>
</evidence>
<dbReference type="GO" id="GO:0005975">
    <property type="term" value="P:carbohydrate metabolic process"/>
    <property type="evidence" value="ECO:0007669"/>
    <property type="project" value="InterPro"/>
</dbReference>
<gene>
    <name evidence="6" type="ORF">ENJ89_04480</name>
</gene>
<evidence type="ECO:0000259" key="5">
    <source>
        <dbReference type="Pfam" id="PF22666"/>
    </source>
</evidence>
<dbReference type="Pfam" id="PF00703">
    <property type="entry name" value="Glyco_hydro_2"/>
    <property type="match status" value="1"/>
</dbReference>
<reference evidence="6" key="1">
    <citation type="journal article" date="2020" name="mSystems">
        <title>Genome- and Community-Level Interaction Insights into Carbon Utilization and Element Cycling Functions of Hydrothermarchaeota in Hydrothermal Sediment.</title>
        <authorList>
            <person name="Zhou Z."/>
            <person name="Liu Y."/>
            <person name="Xu W."/>
            <person name="Pan J."/>
            <person name="Luo Z.H."/>
            <person name="Li M."/>
        </authorList>
    </citation>
    <scope>NUCLEOTIDE SEQUENCE [LARGE SCALE GENOMIC DNA]</scope>
    <source>
        <strain evidence="6">HyVt-527</strain>
    </source>
</reference>
<name>A0A7V5PNM5_CALAY</name>
<dbReference type="InterPro" id="IPR006102">
    <property type="entry name" value="Ig-like_GH2"/>
</dbReference>
<dbReference type="InterPro" id="IPR017853">
    <property type="entry name" value="GH"/>
</dbReference>
<dbReference type="SUPFAM" id="SSF51445">
    <property type="entry name" value="(Trans)glycosidases"/>
    <property type="match status" value="1"/>
</dbReference>
<dbReference type="GO" id="GO:0004553">
    <property type="term" value="F:hydrolase activity, hydrolyzing O-glycosyl compounds"/>
    <property type="evidence" value="ECO:0007669"/>
    <property type="project" value="InterPro"/>
</dbReference>
<feature type="non-terminal residue" evidence="6">
    <location>
        <position position="361"/>
    </location>
</feature>
<feature type="domain" description="Beta-mannosidase-like galactose-binding" evidence="5">
    <location>
        <begin position="36"/>
        <end position="115"/>
    </location>
</feature>